<reference evidence="1" key="1">
    <citation type="submission" date="2019-11" db="UniProtKB">
        <authorList>
            <consortium name="WormBaseParasite"/>
        </authorList>
    </citation>
    <scope>IDENTIFICATION</scope>
</reference>
<dbReference type="WBParaSite" id="MCU_000442-RA">
    <property type="protein sequence ID" value="MCU_000442-RA"/>
    <property type="gene ID" value="MCU_000442"/>
</dbReference>
<name>A0A5K3EII0_MESCO</name>
<evidence type="ECO:0000313" key="1">
    <source>
        <dbReference type="WBParaSite" id="MCU_000442-RA"/>
    </source>
</evidence>
<organism evidence="1">
    <name type="scientific">Mesocestoides corti</name>
    <name type="common">Flatworm</name>
    <dbReference type="NCBI Taxonomy" id="53468"/>
    <lineage>
        <taxon>Eukaryota</taxon>
        <taxon>Metazoa</taxon>
        <taxon>Spiralia</taxon>
        <taxon>Lophotrochozoa</taxon>
        <taxon>Platyhelminthes</taxon>
        <taxon>Cestoda</taxon>
        <taxon>Eucestoda</taxon>
        <taxon>Cyclophyllidea</taxon>
        <taxon>Mesocestoididae</taxon>
        <taxon>Mesocestoides</taxon>
    </lineage>
</organism>
<proteinExistence type="predicted"/>
<protein>
    <submittedName>
        <fullName evidence="1">START domain-containing protein</fullName>
    </submittedName>
</protein>
<dbReference type="AlphaFoldDB" id="A0A5K3EII0"/>
<accession>A0A5K3EII0</accession>
<sequence>MLEKLMCNLVATPDNIAKWISEISDSDNPRWHSVPSAIVLSLTQHKQRLKVSFDSTQGNECGSAASGEVCVLTKKACGSVSKDEIGKVKVNSGWDCSTELCVKRTTAPSLCLLYGKLSCKRVMRLHNVVALGSVVLFQSVRHSDRQPPGMLCSQPGMASVFFPGLNL</sequence>